<dbReference type="GO" id="GO:0003964">
    <property type="term" value="F:RNA-directed DNA polymerase activity"/>
    <property type="evidence" value="ECO:0007669"/>
    <property type="project" value="UniProtKB-KW"/>
</dbReference>
<feature type="region of interest" description="Disordered" evidence="1">
    <location>
        <begin position="1"/>
        <end position="23"/>
    </location>
</feature>
<feature type="region of interest" description="Disordered" evidence="1">
    <location>
        <begin position="284"/>
        <end position="304"/>
    </location>
</feature>
<proteinExistence type="predicted"/>
<keyword evidence="2" id="KW-0808">Transferase</keyword>
<keyword evidence="2" id="KW-0695">RNA-directed DNA polymerase</keyword>
<feature type="region of interest" description="Disordered" evidence="1">
    <location>
        <begin position="316"/>
        <end position="342"/>
    </location>
</feature>
<gene>
    <name evidence="2" type="ORF">PECUL_23A020934</name>
</gene>
<sequence>MGTYERLHSHASKPNGSSNTRMATNPDEIQAAMRSGDTKPLSDTTWEHVPTFGMKDYPHQYHATHSSKSKGVSILLHASLTVEILRVKTDSQGRYVMLQCLLNGSPGRPPWRLNDSLLHDHTFSQTLTDALCTYFQINDTPDIHPTTLWQAHKAVIRGLLISRASYVKKKAQEEYLNLLRTLRDATAANIMNPTPQQAQIIKDTTAHLNNIALAKTAHILHKLKQTSYSQGNRAGKHLATLLRQKQSNAKIPYYLQTKELKSTIHRTLTILWRHTTTHYTTSRTIQTYTNPPPQTYKTSSGKPHYRHFQLNKKQLYKTQSRHKKSNMPSNLSLTGSRQDLTA</sequence>
<keyword evidence="2" id="KW-0548">Nucleotidyltransferase</keyword>
<dbReference type="AlphaFoldDB" id="A0AAD1S010"/>
<feature type="compositionally biased region" description="Polar residues" evidence="1">
    <location>
        <begin position="326"/>
        <end position="342"/>
    </location>
</feature>
<feature type="compositionally biased region" description="Polar residues" evidence="1">
    <location>
        <begin position="12"/>
        <end position="23"/>
    </location>
</feature>
<reference evidence="2" key="1">
    <citation type="submission" date="2022-03" db="EMBL/GenBank/DDBJ databases">
        <authorList>
            <person name="Alioto T."/>
            <person name="Alioto T."/>
            <person name="Gomez Garrido J."/>
        </authorList>
    </citation>
    <scope>NUCLEOTIDE SEQUENCE</scope>
</reference>
<dbReference type="Proteomes" id="UP001295444">
    <property type="component" value="Chromosome 04"/>
</dbReference>
<name>A0AAD1S010_PELCU</name>
<organism evidence="2 3">
    <name type="scientific">Pelobates cultripes</name>
    <name type="common">Western spadefoot toad</name>
    <dbReference type="NCBI Taxonomy" id="61616"/>
    <lineage>
        <taxon>Eukaryota</taxon>
        <taxon>Metazoa</taxon>
        <taxon>Chordata</taxon>
        <taxon>Craniata</taxon>
        <taxon>Vertebrata</taxon>
        <taxon>Euteleostomi</taxon>
        <taxon>Amphibia</taxon>
        <taxon>Batrachia</taxon>
        <taxon>Anura</taxon>
        <taxon>Pelobatoidea</taxon>
        <taxon>Pelobatidae</taxon>
        <taxon>Pelobates</taxon>
    </lineage>
</organism>
<evidence type="ECO:0000313" key="2">
    <source>
        <dbReference type="EMBL" id="CAH2284878.1"/>
    </source>
</evidence>
<evidence type="ECO:0000256" key="1">
    <source>
        <dbReference type="SAM" id="MobiDB-lite"/>
    </source>
</evidence>
<accession>A0AAD1S010</accession>
<protein>
    <submittedName>
        <fullName evidence="2">LINE-1 reverse transcriptase</fullName>
    </submittedName>
</protein>
<evidence type="ECO:0000313" key="3">
    <source>
        <dbReference type="Proteomes" id="UP001295444"/>
    </source>
</evidence>
<dbReference type="EMBL" id="OW240915">
    <property type="protein sequence ID" value="CAH2284878.1"/>
    <property type="molecule type" value="Genomic_DNA"/>
</dbReference>
<keyword evidence="3" id="KW-1185">Reference proteome</keyword>